<keyword evidence="1" id="KW-0233">DNA recombination</keyword>
<organism evidence="2 3">
    <name type="scientific">Pandoraea apista</name>
    <dbReference type="NCBI Taxonomy" id="93218"/>
    <lineage>
        <taxon>Bacteria</taxon>
        <taxon>Pseudomonadati</taxon>
        <taxon>Pseudomonadota</taxon>
        <taxon>Betaproteobacteria</taxon>
        <taxon>Burkholderiales</taxon>
        <taxon>Burkholderiaceae</taxon>
        <taxon>Pandoraea</taxon>
    </lineage>
</organism>
<evidence type="ECO:0000313" key="2">
    <source>
        <dbReference type="EMBL" id="VVG71440.1"/>
    </source>
</evidence>
<evidence type="ECO:0000256" key="1">
    <source>
        <dbReference type="ARBA" id="ARBA00023172"/>
    </source>
</evidence>
<dbReference type="AlphaFoldDB" id="A0A5E5P532"/>
<dbReference type="GO" id="GO:0006310">
    <property type="term" value="P:DNA recombination"/>
    <property type="evidence" value="ECO:0007669"/>
    <property type="project" value="UniProtKB-KW"/>
</dbReference>
<dbReference type="EMBL" id="CABPSX010000004">
    <property type="protein sequence ID" value="VVG71440.1"/>
    <property type="molecule type" value="Genomic_DNA"/>
</dbReference>
<dbReference type="SUPFAM" id="SSF56349">
    <property type="entry name" value="DNA breaking-rejoining enzymes"/>
    <property type="match status" value="1"/>
</dbReference>
<dbReference type="InterPro" id="IPR013762">
    <property type="entry name" value="Integrase-like_cat_sf"/>
</dbReference>
<reference evidence="2 3" key="1">
    <citation type="submission" date="2019-08" db="EMBL/GenBank/DDBJ databases">
        <authorList>
            <person name="Peeters C."/>
        </authorList>
    </citation>
    <scope>NUCLEOTIDE SEQUENCE [LARGE SCALE GENOMIC DNA]</scope>
    <source>
        <strain evidence="2 3">LMG 18089</strain>
    </source>
</reference>
<protein>
    <submittedName>
        <fullName evidence="2">Integrase</fullName>
    </submittedName>
</protein>
<proteinExistence type="predicted"/>
<dbReference type="InterPro" id="IPR011010">
    <property type="entry name" value="DNA_brk_join_enz"/>
</dbReference>
<sequence>MMLSAGEHPMWVAKQMGHADWTMIARVYGRWMPTADLKAGDKAVEKFAKNAGTDGGISGEKQAKTG</sequence>
<dbReference type="GO" id="GO:0003677">
    <property type="term" value="F:DNA binding"/>
    <property type="evidence" value="ECO:0007669"/>
    <property type="project" value="InterPro"/>
</dbReference>
<dbReference type="Proteomes" id="UP000364291">
    <property type="component" value="Unassembled WGS sequence"/>
</dbReference>
<dbReference type="Gene3D" id="1.10.443.10">
    <property type="entry name" value="Intergrase catalytic core"/>
    <property type="match status" value="1"/>
</dbReference>
<gene>
    <name evidence="2" type="ORF">PAP18089_02417</name>
</gene>
<accession>A0A5E5P532</accession>
<dbReference type="GO" id="GO:0015074">
    <property type="term" value="P:DNA integration"/>
    <property type="evidence" value="ECO:0007669"/>
    <property type="project" value="InterPro"/>
</dbReference>
<name>A0A5E5P532_9BURK</name>
<evidence type="ECO:0000313" key="3">
    <source>
        <dbReference type="Proteomes" id="UP000364291"/>
    </source>
</evidence>